<feature type="chain" id="PRO_5025545159" evidence="1">
    <location>
        <begin position="30"/>
        <end position="127"/>
    </location>
</feature>
<proteinExistence type="predicted"/>
<evidence type="ECO:0000313" key="2">
    <source>
        <dbReference type="EMBL" id="KAE9598216.1"/>
    </source>
</evidence>
<name>A0A6A4NXA0_LUPAL</name>
<dbReference type="OrthoDB" id="10448093at2759"/>
<keyword evidence="1" id="KW-0732">Signal</keyword>
<keyword evidence="3" id="KW-1185">Reference proteome</keyword>
<evidence type="ECO:0000313" key="3">
    <source>
        <dbReference type="Proteomes" id="UP000447434"/>
    </source>
</evidence>
<organism evidence="2 3">
    <name type="scientific">Lupinus albus</name>
    <name type="common">White lupine</name>
    <name type="synonym">Lupinus termis</name>
    <dbReference type="NCBI Taxonomy" id="3870"/>
    <lineage>
        <taxon>Eukaryota</taxon>
        <taxon>Viridiplantae</taxon>
        <taxon>Streptophyta</taxon>
        <taxon>Embryophyta</taxon>
        <taxon>Tracheophyta</taxon>
        <taxon>Spermatophyta</taxon>
        <taxon>Magnoliopsida</taxon>
        <taxon>eudicotyledons</taxon>
        <taxon>Gunneridae</taxon>
        <taxon>Pentapetalae</taxon>
        <taxon>rosids</taxon>
        <taxon>fabids</taxon>
        <taxon>Fabales</taxon>
        <taxon>Fabaceae</taxon>
        <taxon>Papilionoideae</taxon>
        <taxon>50 kb inversion clade</taxon>
        <taxon>genistoids sensu lato</taxon>
        <taxon>core genistoids</taxon>
        <taxon>Genisteae</taxon>
        <taxon>Lupinus</taxon>
    </lineage>
</organism>
<protein>
    <submittedName>
        <fullName evidence="2">Uncharacterized protein</fullName>
    </submittedName>
</protein>
<accession>A0A6A4NXA0</accession>
<comment type="caution">
    <text evidence="2">The sequence shown here is derived from an EMBL/GenBank/DDBJ whole genome shotgun (WGS) entry which is preliminary data.</text>
</comment>
<dbReference type="Proteomes" id="UP000447434">
    <property type="component" value="Chromosome 15"/>
</dbReference>
<reference evidence="3" key="1">
    <citation type="journal article" date="2020" name="Nat. Commun.">
        <title>Genome sequence of the cluster root forming white lupin.</title>
        <authorList>
            <person name="Hufnagel B."/>
            <person name="Marques A."/>
            <person name="Soriano A."/>
            <person name="Marques L."/>
            <person name="Divol F."/>
            <person name="Doumas P."/>
            <person name="Sallet E."/>
            <person name="Mancinotti D."/>
            <person name="Carrere S."/>
            <person name="Marande W."/>
            <person name="Arribat S."/>
            <person name="Keller J."/>
            <person name="Huneau C."/>
            <person name="Blein T."/>
            <person name="Aime D."/>
            <person name="Laguerre M."/>
            <person name="Taylor J."/>
            <person name="Schubert V."/>
            <person name="Nelson M."/>
            <person name="Geu-Flores F."/>
            <person name="Crespi M."/>
            <person name="Gallardo-Guerrero K."/>
            <person name="Delaux P.-M."/>
            <person name="Salse J."/>
            <person name="Berges H."/>
            <person name="Guyot R."/>
            <person name="Gouzy J."/>
            <person name="Peret B."/>
        </authorList>
    </citation>
    <scope>NUCLEOTIDE SEQUENCE [LARGE SCALE GENOMIC DNA]</scope>
    <source>
        <strain evidence="3">cv. Amiga</strain>
    </source>
</reference>
<evidence type="ECO:0000256" key="1">
    <source>
        <dbReference type="SAM" id="SignalP"/>
    </source>
</evidence>
<dbReference type="EMBL" id="WOCE01000015">
    <property type="protein sequence ID" value="KAE9598216.1"/>
    <property type="molecule type" value="Genomic_DNA"/>
</dbReference>
<sequence length="127" mass="14568">MKREAMSLVEKKKGVVTMVIMIMLVLAHADDKALSPQVDQNIHPESINFCRIWCKIKCSGMKYFSTMLYKTCLVICSLRCKNTKFEFDTNHCIAEHQATSFSVLKDINDRDGVEAFVNSFFEDCKSK</sequence>
<gene>
    <name evidence="2" type="ORF">Lalb_Chr15g0078181</name>
</gene>
<dbReference type="AlphaFoldDB" id="A0A6A4NXA0"/>
<feature type="signal peptide" evidence="1">
    <location>
        <begin position="1"/>
        <end position="29"/>
    </location>
</feature>